<dbReference type="PANTHER" id="PTHR32552:SF68">
    <property type="entry name" value="FERRICHROME OUTER MEMBRANE TRANSPORTER_PHAGE RECEPTOR"/>
    <property type="match status" value="1"/>
</dbReference>
<dbReference type="Pfam" id="PF07715">
    <property type="entry name" value="Plug"/>
    <property type="match status" value="1"/>
</dbReference>
<dbReference type="InterPro" id="IPR012910">
    <property type="entry name" value="Plug_dom"/>
</dbReference>
<dbReference type="EMBL" id="JAUTBK010000002">
    <property type="protein sequence ID" value="MDQ1209345.1"/>
    <property type="molecule type" value="Genomic_DNA"/>
</dbReference>
<keyword evidence="3 14" id="KW-0813">Transport</keyword>
<dbReference type="Gene3D" id="2.170.130.10">
    <property type="entry name" value="TonB-dependent receptor, plug domain"/>
    <property type="match status" value="1"/>
</dbReference>
<protein>
    <submittedName>
        <fullName evidence="19">Iron complex outermembrane receptor protein</fullName>
    </submittedName>
</protein>
<dbReference type="InterPro" id="IPR039426">
    <property type="entry name" value="TonB-dep_rcpt-like"/>
</dbReference>
<evidence type="ECO:0000256" key="7">
    <source>
        <dbReference type="ARBA" id="ARBA00022729"/>
    </source>
</evidence>
<keyword evidence="13 14" id="KW-0998">Cell outer membrane</keyword>
<organism evidence="19 20">
    <name type="scientific">Acinetobacter baylyi</name>
    <dbReference type="NCBI Taxonomy" id="202950"/>
    <lineage>
        <taxon>Bacteria</taxon>
        <taxon>Pseudomonadati</taxon>
        <taxon>Pseudomonadota</taxon>
        <taxon>Gammaproteobacteria</taxon>
        <taxon>Moraxellales</taxon>
        <taxon>Moraxellaceae</taxon>
        <taxon>Acinetobacter</taxon>
    </lineage>
</organism>
<evidence type="ECO:0000256" key="9">
    <source>
        <dbReference type="ARBA" id="ARBA00023065"/>
    </source>
</evidence>
<dbReference type="Pfam" id="PF00593">
    <property type="entry name" value="TonB_dep_Rec_b-barrel"/>
    <property type="match status" value="1"/>
</dbReference>
<dbReference type="PANTHER" id="PTHR32552">
    <property type="entry name" value="FERRICHROME IRON RECEPTOR-RELATED"/>
    <property type="match status" value="1"/>
</dbReference>
<evidence type="ECO:0000256" key="4">
    <source>
        <dbReference type="ARBA" id="ARBA00022452"/>
    </source>
</evidence>
<evidence type="ECO:0000256" key="3">
    <source>
        <dbReference type="ARBA" id="ARBA00022448"/>
    </source>
</evidence>
<dbReference type="Gene3D" id="2.40.170.20">
    <property type="entry name" value="TonB-dependent receptor, beta-barrel domain"/>
    <property type="match status" value="1"/>
</dbReference>
<dbReference type="InterPro" id="IPR010105">
    <property type="entry name" value="TonB_sidphr_rcpt"/>
</dbReference>
<comment type="subcellular location">
    <subcellularLocation>
        <location evidence="1 14">Cell outer membrane</location>
        <topology evidence="1 14">Multi-pass membrane protein</topology>
    </subcellularLocation>
</comment>
<dbReference type="InterPro" id="IPR036942">
    <property type="entry name" value="Beta-barrel_TonB_sf"/>
</dbReference>
<dbReference type="PROSITE" id="PS52016">
    <property type="entry name" value="TONB_DEPENDENT_REC_3"/>
    <property type="match status" value="1"/>
</dbReference>
<sequence length="724" mass="80364">MKIDLVLFINKVIIILINIHYFSTFMLYRKSSIVLTMLPFVATAAYAQSPSTESESATLPTITIQAQEAKASYVAQHATSLLKSDASLFETAQSISVVTREQLDQKQATTLAEAINGVAGVVSGQRGRRGWDDFNIRGQGANNQIFVDGLRTSARSAVAVDLSGIDQVQVLKGPASVNFGQVAPGGLVNLVTKRPEAESFARTDLSYGSYDFKQANFDLNYAPNETEKGAFRLTGRYSDQDDPVDYVYFKNLYISPTYNFDLGDRADLSVIASYQHREYQRYQGAPLVGTLLPSALGKIDSSFFSGDPASDPYKADVYRAGWNFKYNFDNDLIFKQNAAVQKTEMNGGFISLQAGGTETAVKRRLEVQDWDYTNYTIDNNLQKKFQVGNSTHDLLVGFDVMQEKRETAADRCNFATINPFAPQYNQSCINALSLNSNSITNLRDMGLYARNRISLGDQWIVNLAGRYDWAKSSSENVLKGIKTTPQEDRAFTGNASIMYVANNFIAPYVSYATSFVPNIGTDRNDALFDPEKGKQYEAGIKLQSADQLIQGALSWFDLRRQNVLVNDPTDISYQITEGEQTTRGIEAEINAAINDHWTASGAYAYTYDSKTTKSTDISSIGQRLENTPEHTYSLMARYRPQGSLGWYVGAGITGASETKLSGLDIDLPAYTIYNADAGYDTEHWGAQLSVRNLFDKDYYSGVIDNRVVAFGNPRQVNFTVKFKY</sequence>
<keyword evidence="4 14" id="KW-1134">Transmembrane beta strand</keyword>
<feature type="domain" description="TonB-dependent receptor-like beta-barrel" evidence="17">
    <location>
        <begin position="274"/>
        <end position="693"/>
    </location>
</feature>
<evidence type="ECO:0000256" key="15">
    <source>
        <dbReference type="RuleBase" id="RU003357"/>
    </source>
</evidence>
<evidence type="ECO:0000256" key="14">
    <source>
        <dbReference type="PROSITE-ProRule" id="PRU01360"/>
    </source>
</evidence>
<accession>A0ABU0UXQ9</accession>
<dbReference type="SUPFAM" id="SSF56935">
    <property type="entry name" value="Porins"/>
    <property type="match status" value="1"/>
</dbReference>
<gene>
    <name evidence="19" type="ORF">QE380_002268</name>
</gene>
<keyword evidence="9" id="KW-0406">Ion transport</keyword>
<evidence type="ECO:0000256" key="11">
    <source>
        <dbReference type="ARBA" id="ARBA00023136"/>
    </source>
</evidence>
<evidence type="ECO:0000256" key="10">
    <source>
        <dbReference type="ARBA" id="ARBA00023077"/>
    </source>
</evidence>
<evidence type="ECO:0000256" key="1">
    <source>
        <dbReference type="ARBA" id="ARBA00004571"/>
    </source>
</evidence>
<evidence type="ECO:0000256" key="13">
    <source>
        <dbReference type="ARBA" id="ARBA00023237"/>
    </source>
</evidence>
<dbReference type="Proteomes" id="UP001233360">
    <property type="component" value="Unassembled WGS sequence"/>
</dbReference>
<comment type="similarity">
    <text evidence="2 14 15">Belongs to the TonB-dependent receptor family.</text>
</comment>
<dbReference type="CDD" id="cd01347">
    <property type="entry name" value="ligand_gated_channel"/>
    <property type="match status" value="1"/>
</dbReference>
<keyword evidence="20" id="KW-1185">Reference proteome</keyword>
<keyword evidence="16" id="KW-1133">Transmembrane helix</keyword>
<keyword evidence="10 15" id="KW-0798">TonB box</keyword>
<dbReference type="InterPro" id="IPR000531">
    <property type="entry name" value="Beta-barrel_TonB"/>
</dbReference>
<keyword evidence="11 14" id="KW-0472">Membrane</keyword>
<evidence type="ECO:0000256" key="8">
    <source>
        <dbReference type="ARBA" id="ARBA00023004"/>
    </source>
</evidence>
<reference evidence="19 20" key="1">
    <citation type="submission" date="2023-07" db="EMBL/GenBank/DDBJ databases">
        <title>Functional and genomic diversity of the sorghum phyllosphere microbiome.</title>
        <authorList>
            <person name="Shade A."/>
        </authorList>
    </citation>
    <scope>NUCLEOTIDE SEQUENCE [LARGE SCALE GENOMIC DNA]</scope>
    <source>
        <strain evidence="19 20">SORGH_AS_0887</strain>
    </source>
</reference>
<dbReference type="NCBIfam" id="TIGR01783">
    <property type="entry name" value="TonB-siderophor"/>
    <property type="match status" value="1"/>
</dbReference>
<proteinExistence type="inferred from homology"/>
<evidence type="ECO:0000259" key="18">
    <source>
        <dbReference type="Pfam" id="PF07715"/>
    </source>
</evidence>
<keyword evidence="12 19" id="KW-0675">Receptor</keyword>
<evidence type="ECO:0000256" key="16">
    <source>
        <dbReference type="SAM" id="Phobius"/>
    </source>
</evidence>
<evidence type="ECO:0000256" key="5">
    <source>
        <dbReference type="ARBA" id="ARBA00022496"/>
    </source>
</evidence>
<evidence type="ECO:0000256" key="12">
    <source>
        <dbReference type="ARBA" id="ARBA00023170"/>
    </source>
</evidence>
<evidence type="ECO:0000256" key="2">
    <source>
        <dbReference type="ARBA" id="ARBA00009810"/>
    </source>
</evidence>
<comment type="caution">
    <text evidence="19">The sequence shown here is derived from an EMBL/GenBank/DDBJ whole genome shotgun (WGS) entry which is preliminary data.</text>
</comment>
<keyword evidence="6 14" id="KW-0812">Transmembrane</keyword>
<name>A0ABU0UXQ9_ACIBI</name>
<evidence type="ECO:0000313" key="19">
    <source>
        <dbReference type="EMBL" id="MDQ1209345.1"/>
    </source>
</evidence>
<evidence type="ECO:0000256" key="6">
    <source>
        <dbReference type="ARBA" id="ARBA00022692"/>
    </source>
</evidence>
<evidence type="ECO:0000313" key="20">
    <source>
        <dbReference type="Proteomes" id="UP001233360"/>
    </source>
</evidence>
<keyword evidence="8" id="KW-0408">Iron</keyword>
<feature type="domain" description="TonB-dependent receptor plug" evidence="18">
    <location>
        <begin position="88"/>
        <end position="186"/>
    </location>
</feature>
<dbReference type="InterPro" id="IPR037066">
    <property type="entry name" value="Plug_dom_sf"/>
</dbReference>
<keyword evidence="5" id="KW-0410">Iron transport</keyword>
<evidence type="ECO:0000259" key="17">
    <source>
        <dbReference type="Pfam" id="PF00593"/>
    </source>
</evidence>
<keyword evidence="7" id="KW-0732">Signal</keyword>
<feature type="transmembrane region" description="Helical" evidence="16">
    <location>
        <begin position="6"/>
        <end position="28"/>
    </location>
</feature>